<feature type="transmembrane region" description="Helical" evidence="5">
    <location>
        <begin position="160"/>
        <end position="179"/>
    </location>
</feature>
<feature type="transmembrane region" description="Helical" evidence="5">
    <location>
        <begin position="336"/>
        <end position="354"/>
    </location>
</feature>
<feature type="transmembrane region" description="Helical" evidence="5">
    <location>
        <begin position="426"/>
        <end position="447"/>
    </location>
</feature>
<feature type="transmembrane region" description="Helical" evidence="5">
    <location>
        <begin position="271"/>
        <end position="291"/>
    </location>
</feature>
<feature type="transmembrane region" description="Helical" evidence="5">
    <location>
        <begin position="65"/>
        <end position="87"/>
    </location>
</feature>
<keyword evidence="8" id="KW-1185">Reference proteome</keyword>
<evidence type="ECO:0000256" key="5">
    <source>
        <dbReference type="SAM" id="Phobius"/>
    </source>
</evidence>
<gene>
    <name evidence="7" type="ORF">BLA27_19920</name>
</gene>
<accession>A0A1J6HH38</accession>
<dbReference type="PANTHER" id="PTHR23508">
    <property type="entry name" value="CARBOXYLIC ACID TRANSPORTER PROTEIN HOMOLOG"/>
    <property type="match status" value="1"/>
</dbReference>
<dbReference type="GO" id="GO:0005886">
    <property type="term" value="C:plasma membrane"/>
    <property type="evidence" value="ECO:0007669"/>
    <property type="project" value="TreeGrafter"/>
</dbReference>
<keyword evidence="2 5" id="KW-0812">Transmembrane</keyword>
<dbReference type="AlphaFoldDB" id="A0A1J6HH38"/>
<feature type="transmembrane region" description="Helical" evidence="5">
    <location>
        <begin position="360"/>
        <end position="380"/>
    </location>
</feature>
<sequence>MHGSKIALRGVPDIISYIDANDGIRGRAGIIWWLALGGLFLDAFANSALSAGLGPMTRDLGLDAAQVALMTSFASWVSIAFNPIGGWIADRWGRMRPLIFAKLIALIGAVLVMTAHSYEVILMGRFFVGAAYGIDFAIAMAVLAEFTPARLRSRLNTWQGIWYTAVCTNVLLAMLFYSWDVGDSIWRYSVAATGVFAFTIMVLQAVFMVESPIWLARKERLEDAARAMTRIYHRDFVAALPEDRLPVLNQARRGIANVALIFRGIYLPRTILAATVQIGQSIQYFAVGWYLPLISAALFGKDFLYAMMGTLVFNVFGIIGGFSSPVIGRVLGLRKASAIGFGAVFVMLLIMGLFHDTMPTWLAVIVPSLFILFHSGGPGANGKSLSSLSFRSELRAGANGIIGALGAMGAALGLLVFPIFRETYGLGTTFLILSVVPLIACIICSIIQWDPTRTKISPDDEPNAPQFEGDR</sequence>
<evidence type="ECO:0000313" key="7">
    <source>
        <dbReference type="EMBL" id="OIS91699.1"/>
    </source>
</evidence>
<comment type="subcellular location">
    <subcellularLocation>
        <location evidence="1">Membrane</location>
        <topology evidence="1">Multi-pass membrane protein</topology>
    </subcellularLocation>
</comment>
<dbReference type="RefSeq" id="WP_071633224.1">
    <property type="nucleotide sequence ID" value="NZ_JBCAUP010000006.1"/>
</dbReference>
<evidence type="ECO:0000256" key="2">
    <source>
        <dbReference type="ARBA" id="ARBA00022692"/>
    </source>
</evidence>
<reference evidence="7 8" key="1">
    <citation type="submission" date="2016-10" db="EMBL/GenBank/DDBJ databases">
        <title>The Draft Genome Sequence of the Potato Rhizosphere Bacteria Ochrobactrum sp. IPA7.2.</title>
        <authorList>
            <person name="Gogoleva N.E."/>
            <person name="Khlopko Y.A."/>
            <person name="Burygin G.L."/>
            <person name="Plotnikov A.O."/>
        </authorList>
    </citation>
    <scope>NUCLEOTIDE SEQUENCE [LARGE SCALE GENOMIC DNA]</scope>
    <source>
        <strain evidence="7 8">IPA7.2</strain>
    </source>
</reference>
<feature type="transmembrane region" description="Helical" evidence="5">
    <location>
        <begin position="30"/>
        <end position="53"/>
    </location>
</feature>
<feature type="domain" description="Major facilitator superfamily (MFS) profile" evidence="6">
    <location>
        <begin position="31"/>
        <end position="452"/>
    </location>
</feature>
<feature type="transmembrane region" description="Helical" evidence="5">
    <location>
        <begin position="401"/>
        <end position="420"/>
    </location>
</feature>
<evidence type="ECO:0000259" key="6">
    <source>
        <dbReference type="PROSITE" id="PS50850"/>
    </source>
</evidence>
<dbReference type="OrthoDB" id="9784658at2"/>
<organism evidence="7 8">
    <name type="scientific">Brucella cytisi</name>
    <dbReference type="NCBI Taxonomy" id="407152"/>
    <lineage>
        <taxon>Bacteria</taxon>
        <taxon>Pseudomonadati</taxon>
        <taxon>Pseudomonadota</taxon>
        <taxon>Alphaproteobacteria</taxon>
        <taxon>Hyphomicrobiales</taxon>
        <taxon>Brucellaceae</taxon>
        <taxon>Brucella/Ochrobactrum group</taxon>
        <taxon>Brucella</taxon>
    </lineage>
</organism>
<evidence type="ECO:0000256" key="1">
    <source>
        <dbReference type="ARBA" id="ARBA00004141"/>
    </source>
</evidence>
<feature type="transmembrane region" description="Helical" evidence="5">
    <location>
        <begin position="99"/>
        <end position="118"/>
    </location>
</feature>
<dbReference type="Proteomes" id="UP000182985">
    <property type="component" value="Unassembled WGS sequence"/>
</dbReference>
<dbReference type="InterPro" id="IPR020846">
    <property type="entry name" value="MFS_dom"/>
</dbReference>
<dbReference type="InterPro" id="IPR036259">
    <property type="entry name" value="MFS_trans_sf"/>
</dbReference>
<dbReference type="PROSITE" id="PS50850">
    <property type="entry name" value="MFS"/>
    <property type="match status" value="1"/>
</dbReference>
<feature type="transmembrane region" description="Helical" evidence="5">
    <location>
        <begin position="130"/>
        <end position="148"/>
    </location>
</feature>
<dbReference type="EMBL" id="MOEC01000024">
    <property type="protein sequence ID" value="OIS91699.1"/>
    <property type="molecule type" value="Genomic_DNA"/>
</dbReference>
<protein>
    <submittedName>
        <fullName evidence="7">MFS transporter</fullName>
    </submittedName>
</protein>
<dbReference type="PANTHER" id="PTHR23508:SF10">
    <property type="entry name" value="CARBOXYLIC ACID TRANSPORTER PROTEIN HOMOLOG"/>
    <property type="match status" value="1"/>
</dbReference>
<name>A0A1J6HH38_9HYPH</name>
<keyword evidence="4 5" id="KW-0472">Membrane</keyword>
<dbReference type="InterPro" id="IPR005828">
    <property type="entry name" value="MFS_sugar_transport-like"/>
</dbReference>
<feature type="transmembrane region" description="Helical" evidence="5">
    <location>
        <begin position="303"/>
        <end position="324"/>
    </location>
</feature>
<dbReference type="GO" id="GO:0046943">
    <property type="term" value="F:carboxylic acid transmembrane transporter activity"/>
    <property type="evidence" value="ECO:0007669"/>
    <property type="project" value="TreeGrafter"/>
</dbReference>
<comment type="caution">
    <text evidence="7">The sequence shown here is derived from an EMBL/GenBank/DDBJ whole genome shotgun (WGS) entry which is preliminary data.</text>
</comment>
<dbReference type="Gene3D" id="1.20.1250.20">
    <property type="entry name" value="MFS general substrate transporter like domains"/>
    <property type="match status" value="1"/>
</dbReference>
<dbReference type="SUPFAM" id="SSF103473">
    <property type="entry name" value="MFS general substrate transporter"/>
    <property type="match status" value="1"/>
</dbReference>
<dbReference type="Pfam" id="PF00083">
    <property type="entry name" value="Sugar_tr"/>
    <property type="match status" value="1"/>
</dbReference>
<proteinExistence type="predicted"/>
<evidence type="ECO:0000313" key="8">
    <source>
        <dbReference type="Proteomes" id="UP000182985"/>
    </source>
</evidence>
<evidence type="ECO:0000256" key="3">
    <source>
        <dbReference type="ARBA" id="ARBA00022989"/>
    </source>
</evidence>
<feature type="transmembrane region" description="Helical" evidence="5">
    <location>
        <begin position="185"/>
        <end position="209"/>
    </location>
</feature>
<keyword evidence="3 5" id="KW-1133">Transmembrane helix</keyword>
<evidence type="ECO:0000256" key="4">
    <source>
        <dbReference type="ARBA" id="ARBA00023136"/>
    </source>
</evidence>